<sequence length="99" mass="10700">MTEPVWLFGRDEGERFVQISESQHAAMLDFTPETTESSESNVDLITATASLKVRLTEDISHSPSCPAAAETATASVSSYFLSAGSGYLRKSFPVNNIPN</sequence>
<proteinExistence type="predicted"/>
<keyword evidence="2" id="KW-1185">Reference proteome</keyword>
<gene>
    <name evidence="1" type="ORF">AMECASPLE_033128</name>
</gene>
<evidence type="ECO:0000313" key="2">
    <source>
        <dbReference type="Proteomes" id="UP001469553"/>
    </source>
</evidence>
<organism evidence="1 2">
    <name type="scientific">Ameca splendens</name>
    <dbReference type="NCBI Taxonomy" id="208324"/>
    <lineage>
        <taxon>Eukaryota</taxon>
        <taxon>Metazoa</taxon>
        <taxon>Chordata</taxon>
        <taxon>Craniata</taxon>
        <taxon>Vertebrata</taxon>
        <taxon>Euteleostomi</taxon>
        <taxon>Actinopterygii</taxon>
        <taxon>Neopterygii</taxon>
        <taxon>Teleostei</taxon>
        <taxon>Neoteleostei</taxon>
        <taxon>Acanthomorphata</taxon>
        <taxon>Ovalentaria</taxon>
        <taxon>Atherinomorphae</taxon>
        <taxon>Cyprinodontiformes</taxon>
        <taxon>Goodeidae</taxon>
        <taxon>Ameca</taxon>
    </lineage>
</organism>
<reference evidence="1 2" key="1">
    <citation type="submission" date="2021-06" db="EMBL/GenBank/DDBJ databases">
        <authorList>
            <person name="Palmer J.M."/>
        </authorList>
    </citation>
    <scope>NUCLEOTIDE SEQUENCE [LARGE SCALE GENOMIC DNA]</scope>
    <source>
        <strain evidence="1 2">AS_MEX2019</strain>
        <tissue evidence="1">Muscle</tissue>
    </source>
</reference>
<comment type="caution">
    <text evidence="1">The sequence shown here is derived from an EMBL/GenBank/DDBJ whole genome shotgun (WGS) entry which is preliminary data.</text>
</comment>
<dbReference type="EMBL" id="JAHRIP010013834">
    <property type="protein sequence ID" value="MEQ2285556.1"/>
    <property type="molecule type" value="Genomic_DNA"/>
</dbReference>
<name>A0ABV0XW21_9TELE</name>
<evidence type="ECO:0000313" key="1">
    <source>
        <dbReference type="EMBL" id="MEQ2285556.1"/>
    </source>
</evidence>
<protein>
    <submittedName>
        <fullName evidence="1">Uncharacterized protein</fullName>
    </submittedName>
</protein>
<dbReference type="Proteomes" id="UP001469553">
    <property type="component" value="Unassembled WGS sequence"/>
</dbReference>
<accession>A0ABV0XW21</accession>